<dbReference type="Proteomes" id="UP000193067">
    <property type="component" value="Unassembled WGS sequence"/>
</dbReference>
<organism evidence="1 2">
    <name type="scientific">Trametes coccinea (strain BRFM310)</name>
    <name type="common">Pycnoporus coccineus</name>
    <dbReference type="NCBI Taxonomy" id="1353009"/>
    <lineage>
        <taxon>Eukaryota</taxon>
        <taxon>Fungi</taxon>
        <taxon>Dikarya</taxon>
        <taxon>Basidiomycota</taxon>
        <taxon>Agaricomycotina</taxon>
        <taxon>Agaricomycetes</taxon>
        <taxon>Polyporales</taxon>
        <taxon>Polyporaceae</taxon>
        <taxon>Trametes</taxon>
    </lineage>
</organism>
<proteinExistence type="predicted"/>
<dbReference type="AlphaFoldDB" id="A0A1Y2J6E6"/>
<gene>
    <name evidence="1" type="ORF">PYCCODRAFT_1429426</name>
</gene>
<protein>
    <submittedName>
        <fullName evidence="1">Uncharacterized protein</fullName>
    </submittedName>
</protein>
<accession>A0A1Y2J6E6</accession>
<dbReference type="EMBL" id="KZ084086">
    <property type="protein sequence ID" value="OSD08354.1"/>
    <property type="molecule type" value="Genomic_DNA"/>
</dbReference>
<evidence type="ECO:0000313" key="2">
    <source>
        <dbReference type="Proteomes" id="UP000193067"/>
    </source>
</evidence>
<sequence>MDAFTSQKLTVQLLQYRMYYLFVFLLHMCSGTHAHHGRPAYMCAMLAGSLADANIVRGFLALTPSCAFPQVVL</sequence>
<name>A0A1Y2J6E6_TRAC3</name>
<reference evidence="1 2" key="1">
    <citation type="journal article" date="2015" name="Biotechnol. Biofuels">
        <title>Enhanced degradation of softwood versus hardwood by the white-rot fungus Pycnoporus coccineus.</title>
        <authorList>
            <person name="Couturier M."/>
            <person name="Navarro D."/>
            <person name="Chevret D."/>
            <person name="Henrissat B."/>
            <person name="Piumi F."/>
            <person name="Ruiz-Duenas F.J."/>
            <person name="Martinez A.T."/>
            <person name="Grigoriev I.V."/>
            <person name="Riley R."/>
            <person name="Lipzen A."/>
            <person name="Berrin J.G."/>
            <person name="Master E.R."/>
            <person name="Rosso M.N."/>
        </authorList>
    </citation>
    <scope>NUCLEOTIDE SEQUENCE [LARGE SCALE GENOMIC DNA]</scope>
    <source>
        <strain evidence="1 2">BRFM310</strain>
    </source>
</reference>
<evidence type="ECO:0000313" key="1">
    <source>
        <dbReference type="EMBL" id="OSD08354.1"/>
    </source>
</evidence>
<keyword evidence="2" id="KW-1185">Reference proteome</keyword>